<evidence type="ECO:0000256" key="2">
    <source>
        <dbReference type="ARBA" id="ARBA00001936"/>
    </source>
</evidence>
<proteinExistence type="inferred from homology"/>
<dbReference type="InterPro" id="IPR029044">
    <property type="entry name" value="Nucleotide-diphossugar_trans"/>
</dbReference>
<comment type="subcellular location">
    <subcellularLocation>
        <location evidence="4 15">Endoplasmic reticulum</location>
    </subcellularLocation>
</comment>
<comment type="cofactor">
    <cofactor evidence="2">
        <name>Mn(2+)</name>
        <dbReference type="ChEBI" id="CHEBI:29035"/>
    </cofactor>
</comment>
<comment type="function">
    <text evidence="15">Transfers mannose from GDP-mannose to dolichol monophosphate to form dolichol phosphate mannose (Dol-P-Man) which is the mannosyl donor in pathways leading to N-glycosylation, glycosyl phosphatidylinositol membrane anchoring, and O-mannosylation of proteins.</text>
</comment>
<dbReference type="Proteomes" id="UP001461498">
    <property type="component" value="Unassembled WGS sequence"/>
</dbReference>
<comment type="caution">
    <text evidence="17">The sequence shown here is derived from an EMBL/GenBank/DDBJ whole genome shotgun (WGS) entry which is preliminary data.</text>
</comment>
<comment type="similarity">
    <text evidence="6 15">Belongs to the glycosyltransferase 2 family.</text>
</comment>
<dbReference type="GO" id="GO:0035269">
    <property type="term" value="P:protein O-linked glycosylation via mannose"/>
    <property type="evidence" value="ECO:0007669"/>
    <property type="project" value="TreeGrafter"/>
</dbReference>
<dbReference type="GO" id="GO:0006506">
    <property type="term" value="P:GPI anchor biosynthetic process"/>
    <property type="evidence" value="ECO:0007669"/>
    <property type="project" value="TreeGrafter"/>
</dbReference>
<feature type="domain" description="Glycosyltransferase 2-like" evidence="16">
    <location>
        <begin position="2"/>
        <end position="148"/>
    </location>
</feature>
<evidence type="ECO:0000256" key="12">
    <source>
        <dbReference type="ARBA" id="ARBA00022824"/>
    </source>
</evidence>
<gene>
    <name evidence="17" type="ORF">O3M35_009263</name>
</gene>
<dbReference type="InterPro" id="IPR039528">
    <property type="entry name" value="DPM1-like"/>
</dbReference>
<dbReference type="InterPro" id="IPR001173">
    <property type="entry name" value="Glyco_trans_2-like"/>
</dbReference>
<dbReference type="GO" id="GO:0005789">
    <property type="term" value="C:endoplasmic reticulum membrane"/>
    <property type="evidence" value="ECO:0007669"/>
    <property type="project" value="TreeGrafter"/>
</dbReference>
<dbReference type="AlphaFoldDB" id="A0AAW1D346"/>
<comment type="subunit">
    <text evidence="15">Component of the dolichol-phosphate mannose (DPM) synthase complex.</text>
</comment>
<dbReference type="Gene3D" id="3.90.550.10">
    <property type="entry name" value="Spore Coat Polysaccharide Biosynthesis Protein SpsA, Chain A"/>
    <property type="match status" value="1"/>
</dbReference>
<keyword evidence="10 15" id="KW-0808">Transferase</keyword>
<evidence type="ECO:0000313" key="18">
    <source>
        <dbReference type="Proteomes" id="UP001461498"/>
    </source>
</evidence>
<evidence type="ECO:0000256" key="14">
    <source>
        <dbReference type="ARBA" id="ARBA00023211"/>
    </source>
</evidence>
<dbReference type="SUPFAM" id="SSF53448">
    <property type="entry name" value="Nucleotide-diphospho-sugar transferases"/>
    <property type="match status" value="1"/>
</dbReference>
<keyword evidence="14" id="KW-0464">Manganese</keyword>
<comment type="catalytic activity">
    <reaction evidence="15">
        <text>a di-trans,poly-cis-dolichyl phosphate + GDP-alpha-D-mannose = a di-trans,poly-cis-dolichyl beta-D-mannosyl phosphate + GDP</text>
        <dbReference type="Rhea" id="RHEA:21184"/>
        <dbReference type="Rhea" id="RHEA-COMP:19498"/>
        <dbReference type="Rhea" id="RHEA-COMP:19501"/>
        <dbReference type="ChEBI" id="CHEBI:57527"/>
        <dbReference type="ChEBI" id="CHEBI:57683"/>
        <dbReference type="ChEBI" id="CHEBI:58189"/>
        <dbReference type="ChEBI" id="CHEBI:58211"/>
    </reaction>
</comment>
<dbReference type="EMBL" id="JAPXFL010000006">
    <property type="protein sequence ID" value="KAK9505141.1"/>
    <property type="molecule type" value="Genomic_DNA"/>
</dbReference>
<sequence length="210" mass="23528">MDQQKYNYEIIIIDDGSPDGTLDVAKKLQQIYGDNKIVLKPREKKLGLGTAYVHGMKYAKGNFIILMDADLSHHPKFIPKLIEKQKEGNFDVVSGSRYIEGGGVYGWDLKRKLISRGANFLTQILLRPGASDITGSFRLYKKEVLEKLIKSCISKGYVFQMEMIVKATAFGFSIGEVPITFVDRIYGVSKLGGSEIIQFVKGLLYLFATT</sequence>
<evidence type="ECO:0000313" key="17">
    <source>
        <dbReference type="EMBL" id="KAK9505141.1"/>
    </source>
</evidence>
<evidence type="ECO:0000256" key="6">
    <source>
        <dbReference type="ARBA" id="ARBA00006739"/>
    </source>
</evidence>
<dbReference type="PANTHER" id="PTHR43398:SF1">
    <property type="entry name" value="DOLICHOL-PHOSPHATE MANNOSYLTRANSFERASE SUBUNIT 1"/>
    <property type="match status" value="1"/>
</dbReference>
<evidence type="ECO:0000256" key="7">
    <source>
        <dbReference type="ARBA" id="ARBA00012704"/>
    </source>
</evidence>
<keyword evidence="11" id="KW-0479">Metal-binding</keyword>
<evidence type="ECO:0000256" key="3">
    <source>
        <dbReference type="ARBA" id="ARBA00001946"/>
    </source>
</evidence>
<evidence type="ECO:0000256" key="1">
    <source>
        <dbReference type="ARBA" id="ARBA00001913"/>
    </source>
</evidence>
<comment type="pathway">
    <text evidence="5 15">Protein modification; protein glycosylation.</text>
</comment>
<keyword evidence="13" id="KW-0460">Magnesium</keyword>
<keyword evidence="18" id="KW-1185">Reference proteome</keyword>
<organism evidence="17 18">
    <name type="scientific">Rhynocoris fuscipes</name>
    <dbReference type="NCBI Taxonomy" id="488301"/>
    <lineage>
        <taxon>Eukaryota</taxon>
        <taxon>Metazoa</taxon>
        <taxon>Ecdysozoa</taxon>
        <taxon>Arthropoda</taxon>
        <taxon>Hexapoda</taxon>
        <taxon>Insecta</taxon>
        <taxon>Pterygota</taxon>
        <taxon>Neoptera</taxon>
        <taxon>Paraneoptera</taxon>
        <taxon>Hemiptera</taxon>
        <taxon>Heteroptera</taxon>
        <taxon>Panheteroptera</taxon>
        <taxon>Cimicomorpha</taxon>
        <taxon>Reduviidae</taxon>
        <taxon>Harpactorinae</taxon>
        <taxon>Harpactorini</taxon>
        <taxon>Rhynocoris</taxon>
    </lineage>
</organism>
<dbReference type="GO" id="GO:0004582">
    <property type="term" value="F:dolichyl-phosphate beta-D-mannosyltransferase activity"/>
    <property type="evidence" value="ECO:0007669"/>
    <property type="project" value="UniProtKB-UniRule"/>
</dbReference>
<evidence type="ECO:0000256" key="9">
    <source>
        <dbReference type="ARBA" id="ARBA00022676"/>
    </source>
</evidence>
<name>A0AAW1D346_9HEMI</name>
<keyword evidence="12 15" id="KW-0256">Endoplasmic reticulum</keyword>
<evidence type="ECO:0000259" key="16">
    <source>
        <dbReference type="Pfam" id="PF00535"/>
    </source>
</evidence>
<evidence type="ECO:0000256" key="8">
    <source>
        <dbReference type="ARBA" id="ARBA00014858"/>
    </source>
</evidence>
<dbReference type="PANTHER" id="PTHR43398">
    <property type="entry name" value="DOLICHOL-PHOSPHATE MANNOSYLTRANSFERASE SUBUNIT 1"/>
    <property type="match status" value="1"/>
</dbReference>
<evidence type="ECO:0000256" key="4">
    <source>
        <dbReference type="ARBA" id="ARBA00004240"/>
    </source>
</evidence>
<dbReference type="GO" id="GO:0006488">
    <property type="term" value="P:dolichol-linked oligosaccharide biosynthetic process"/>
    <property type="evidence" value="ECO:0007669"/>
    <property type="project" value="TreeGrafter"/>
</dbReference>
<evidence type="ECO:0000256" key="13">
    <source>
        <dbReference type="ARBA" id="ARBA00022842"/>
    </source>
</evidence>
<evidence type="ECO:0000256" key="5">
    <source>
        <dbReference type="ARBA" id="ARBA00004922"/>
    </source>
</evidence>
<dbReference type="Pfam" id="PF00535">
    <property type="entry name" value="Glycos_transf_2"/>
    <property type="match status" value="1"/>
</dbReference>
<dbReference type="GO" id="GO:0046872">
    <property type="term" value="F:metal ion binding"/>
    <property type="evidence" value="ECO:0007669"/>
    <property type="project" value="UniProtKB-KW"/>
</dbReference>
<comment type="cofactor">
    <cofactor evidence="3">
        <name>Mg(2+)</name>
        <dbReference type="ChEBI" id="CHEBI:18420"/>
    </cofactor>
</comment>
<evidence type="ECO:0000256" key="15">
    <source>
        <dbReference type="RuleBase" id="RU365083"/>
    </source>
</evidence>
<comment type="cofactor">
    <cofactor evidence="1">
        <name>Ca(2+)</name>
        <dbReference type="ChEBI" id="CHEBI:29108"/>
    </cofactor>
</comment>
<accession>A0AAW1D346</accession>
<keyword evidence="9 15" id="KW-0328">Glycosyltransferase</keyword>
<dbReference type="FunFam" id="3.90.550.10:FF:000036">
    <property type="entry name" value="Dolichol-phosphate mannosyltransferase subunit 1"/>
    <property type="match status" value="1"/>
</dbReference>
<reference evidence="17 18" key="1">
    <citation type="submission" date="2022-12" db="EMBL/GenBank/DDBJ databases">
        <title>Chromosome-level genome assembly of true bugs.</title>
        <authorList>
            <person name="Ma L."/>
            <person name="Li H."/>
        </authorList>
    </citation>
    <scope>NUCLEOTIDE SEQUENCE [LARGE SCALE GENOMIC DNA]</scope>
    <source>
        <strain evidence="17">Lab_2022b</strain>
    </source>
</reference>
<dbReference type="CDD" id="cd06442">
    <property type="entry name" value="DPM1_like"/>
    <property type="match status" value="1"/>
</dbReference>
<evidence type="ECO:0000256" key="11">
    <source>
        <dbReference type="ARBA" id="ARBA00022723"/>
    </source>
</evidence>
<protein>
    <recommendedName>
        <fullName evidence="8 15">Dolichol-phosphate mannosyltransferase subunit 1</fullName>
        <ecNumber evidence="7 15">2.4.1.83</ecNumber>
    </recommendedName>
</protein>
<evidence type="ECO:0000256" key="10">
    <source>
        <dbReference type="ARBA" id="ARBA00022679"/>
    </source>
</evidence>
<dbReference type="EC" id="2.4.1.83" evidence="7 15"/>